<feature type="region of interest" description="Disordered" evidence="2">
    <location>
        <begin position="979"/>
        <end position="1055"/>
    </location>
</feature>
<dbReference type="OrthoDB" id="19232at2759"/>
<dbReference type="Pfam" id="PF21072">
    <property type="entry name" value="EFR3"/>
    <property type="match status" value="1"/>
</dbReference>
<evidence type="ECO:0000313" key="4">
    <source>
        <dbReference type="Proteomes" id="UP000308549"/>
    </source>
</evidence>
<feature type="compositionally biased region" description="Basic and acidic residues" evidence="2">
    <location>
        <begin position="999"/>
        <end position="1008"/>
    </location>
</feature>
<organism evidence="3 4">
    <name type="scientific">Salinomyces thailandicus</name>
    <dbReference type="NCBI Taxonomy" id="706561"/>
    <lineage>
        <taxon>Eukaryota</taxon>
        <taxon>Fungi</taxon>
        <taxon>Dikarya</taxon>
        <taxon>Ascomycota</taxon>
        <taxon>Pezizomycotina</taxon>
        <taxon>Dothideomycetes</taxon>
        <taxon>Dothideomycetidae</taxon>
        <taxon>Mycosphaerellales</taxon>
        <taxon>Teratosphaeriaceae</taxon>
        <taxon>Salinomyces</taxon>
    </lineage>
</organism>
<name>A0A4U0TP79_9PEZI</name>
<evidence type="ECO:0000256" key="1">
    <source>
        <dbReference type="ARBA" id="ARBA00010216"/>
    </source>
</evidence>
<feature type="region of interest" description="Disordered" evidence="2">
    <location>
        <begin position="441"/>
        <end position="496"/>
    </location>
</feature>
<dbReference type="EMBL" id="NAJL01000050">
    <property type="protein sequence ID" value="TKA23871.1"/>
    <property type="molecule type" value="Genomic_DNA"/>
</dbReference>
<feature type="compositionally biased region" description="Polar residues" evidence="2">
    <location>
        <begin position="893"/>
        <end position="902"/>
    </location>
</feature>
<dbReference type="GO" id="GO:0072659">
    <property type="term" value="P:protein localization to plasma membrane"/>
    <property type="evidence" value="ECO:0007669"/>
    <property type="project" value="InterPro"/>
</dbReference>
<comment type="caution">
    <text evidence="3">The sequence shown here is derived from an EMBL/GenBank/DDBJ whole genome shotgun (WGS) entry which is preliminary data.</text>
</comment>
<feature type="region of interest" description="Disordered" evidence="2">
    <location>
        <begin position="876"/>
        <end position="902"/>
    </location>
</feature>
<dbReference type="Proteomes" id="UP000308549">
    <property type="component" value="Unassembled WGS sequence"/>
</dbReference>
<feature type="compositionally biased region" description="Low complexity" evidence="2">
    <location>
        <begin position="983"/>
        <end position="994"/>
    </location>
</feature>
<feature type="compositionally biased region" description="Basic and acidic residues" evidence="2">
    <location>
        <begin position="245"/>
        <end position="258"/>
    </location>
</feature>
<comment type="similarity">
    <text evidence="1">Belongs to the EFR3 family.</text>
</comment>
<dbReference type="InterPro" id="IPR039786">
    <property type="entry name" value="EFR3"/>
</dbReference>
<protein>
    <recommendedName>
        <fullName evidence="5">Protein EFR3</fullName>
    </recommendedName>
</protein>
<accession>A0A4U0TP79</accession>
<reference evidence="3 4" key="1">
    <citation type="submission" date="2017-03" db="EMBL/GenBank/DDBJ databases">
        <title>Genomes of endolithic fungi from Antarctica.</title>
        <authorList>
            <person name="Coleine C."/>
            <person name="Masonjones S."/>
            <person name="Stajich J.E."/>
        </authorList>
    </citation>
    <scope>NUCLEOTIDE SEQUENCE [LARGE SCALE GENOMIC DNA]</scope>
    <source>
        <strain evidence="3 4">CCFEE 6315</strain>
    </source>
</reference>
<sequence>MPKTHLPGHLDSVRQTIRPKHQVLIAKCYPRLPKNSAADVKPNGSELSYLMYYAASHKSKLQKVGTFLEKKTANDVHKSQSARVLVTLQILTALLDNKAVGEGTGLALIAPHVMRIISGILDNTNDISLIEASQTTWHFFCKHQDQAVLAADNEYRELFSYTVDQYAQFAHKSGAKKLAKATTPVALHDAIRLRETGLHAFKSVLTSDVLALESGRTLLTTVIPAILGNLHGNGAKHVEHLLRVSKRTDSEEKGHAVDNRTSTATARTYTGQDTSNEADPRAAEGTAQDADAIAEEQVGILAMDCLKAVFATDNRAQVRSATTTVLKYLSDLQYYRRPSSSQKQISDLSVNTWATKVFELCTAWTPVQDRFILLVTAVEMLVRLPLKESDMRQHLLYASLIDHILKSELNLIGLSVMDVLLQLIQQILRVLHLDGTPPTTAFSNLASTPKTPTSTTSHPASTPEKPNSAASYSTPGKQTGSTPIDSTQDPPSGPRLNLMERLKSCIANLATHIYYTDQVSDMIGAILLRLKPNPTSNGQQAPAASAAAVEEPKTALSEVASNSGLPSSRGRSNSTTNGYFSFDTARQIALQAVRDIIRVANATRHDGNGGLADSRTPVHITTWEGTQWVLKDPSQKVRIAYVLALIAWLELETDKADSRLPEPNITPKKRQHAEFNTTDIAVARRAVSNASARPSTYNRDRAGQHRTGQQTFLQLLHVANYDNALQYAATSEVDILMMHTLLSTLVQRLGINAVASGMPMIFALQEDIARTKSPVAKVRMGSLVHGYLWALVEVFGGDESVAEQVLGEVKRRQEKSLWVKELHYPPMAMEKVVDRQASGFSVMTTITEEAIAREELKPFDDRKSLVASVVESYERSIASPPTSAPGSPRPFSPSASVERTPSNYLAAKKTEHVEMEPVAKRQTMREMMADWTREDAMLAIAAMAPRSVSLSGQSRSSPQNGVGGAAAVQAGNHRQLLAAANQGRRASGSESSAATKRAPTFEELKQRMAEPGFAVGGGSKAGSSGRGRMDVKALLASLPVDREEERGPRMGRPPY</sequence>
<dbReference type="GO" id="GO:0005886">
    <property type="term" value="C:plasma membrane"/>
    <property type="evidence" value="ECO:0007669"/>
    <property type="project" value="TreeGrafter"/>
</dbReference>
<feature type="region of interest" description="Disordered" evidence="2">
    <location>
        <begin position="535"/>
        <end position="574"/>
    </location>
</feature>
<proteinExistence type="inferred from homology"/>
<dbReference type="PANTHER" id="PTHR47766">
    <property type="entry name" value="PROTEIN EFR3"/>
    <property type="match status" value="1"/>
</dbReference>
<gene>
    <name evidence="3" type="ORF">B0A50_07006</name>
</gene>
<dbReference type="PANTHER" id="PTHR47766:SF1">
    <property type="entry name" value="PROTEIN EFR3"/>
    <property type="match status" value="1"/>
</dbReference>
<evidence type="ECO:0008006" key="5">
    <source>
        <dbReference type="Google" id="ProtNLM"/>
    </source>
</evidence>
<dbReference type="InterPro" id="IPR049150">
    <property type="entry name" value="EFR3_HEAT-like_rpt"/>
</dbReference>
<feature type="compositionally biased region" description="Polar residues" evidence="2">
    <location>
        <begin position="559"/>
        <end position="574"/>
    </location>
</feature>
<feature type="region of interest" description="Disordered" evidence="2">
    <location>
        <begin position="245"/>
        <end position="286"/>
    </location>
</feature>
<evidence type="ECO:0000256" key="2">
    <source>
        <dbReference type="SAM" id="MobiDB-lite"/>
    </source>
</evidence>
<feature type="compositionally biased region" description="Polar residues" evidence="2">
    <location>
        <begin position="259"/>
        <end position="277"/>
    </location>
</feature>
<dbReference type="AlphaFoldDB" id="A0A4U0TP79"/>
<feature type="compositionally biased region" description="Low complexity" evidence="2">
    <location>
        <begin position="447"/>
        <end position="463"/>
    </location>
</feature>
<feature type="compositionally biased region" description="Polar residues" evidence="2">
    <location>
        <begin position="464"/>
        <end position="490"/>
    </location>
</feature>
<evidence type="ECO:0000313" key="3">
    <source>
        <dbReference type="EMBL" id="TKA23871.1"/>
    </source>
</evidence>
<keyword evidence="4" id="KW-1185">Reference proteome</keyword>